<keyword evidence="4" id="KW-1185">Reference proteome</keyword>
<dbReference type="InterPro" id="IPR029058">
    <property type="entry name" value="AB_hydrolase_fold"/>
</dbReference>
<evidence type="ECO:0000313" key="3">
    <source>
        <dbReference type="EMBL" id="NJC71073.1"/>
    </source>
</evidence>
<name>A0ABX0XZ55_9ACTN</name>
<sequence>MEIDARGLRFHVTVDGPADGTPVLLLHGFPQNATMWAEVAPVLHAAGVRTIAPDQRGYSPGARPAAVGAYAQGECVADAVAVLDALGVDRAHVVGHDWGAIVAWGLAARHPDRVRTVTALSVPHPRAYAHALLTSFDQLRRSRYILLFRRAGKAEEVLLRDDAKLLRGIFADAGLDAAAVDRYVEPMRQPGALTGALNWYRAVRILRGGVGRVGVPTTYVWSTGDVAVGRAAARRCAAEVTGEYRFVELTGVSHWMADEAPAAVAGAVLDRVLS</sequence>
<dbReference type="SUPFAM" id="SSF53474">
    <property type="entry name" value="alpha/beta-Hydrolases"/>
    <property type="match status" value="1"/>
</dbReference>
<dbReference type="PANTHER" id="PTHR43329">
    <property type="entry name" value="EPOXIDE HYDROLASE"/>
    <property type="match status" value="1"/>
</dbReference>
<evidence type="ECO:0000259" key="2">
    <source>
        <dbReference type="Pfam" id="PF00561"/>
    </source>
</evidence>
<dbReference type="InterPro" id="IPR000073">
    <property type="entry name" value="AB_hydrolase_1"/>
</dbReference>
<reference evidence="3 4" key="1">
    <citation type="submission" date="2020-03" db="EMBL/GenBank/DDBJ databases">
        <title>WGS of the type strain of Planosporangium spp.</title>
        <authorList>
            <person name="Thawai C."/>
        </authorList>
    </citation>
    <scope>NUCLEOTIDE SEQUENCE [LARGE SCALE GENOMIC DNA]</scope>
    <source>
        <strain evidence="3 4">TBRC 5610</strain>
    </source>
</reference>
<comment type="caution">
    <text evidence="3">The sequence shown here is derived from an EMBL/GenBank/DDBJ whole genome shotgun (WGS) entry which is preliminary data.</text>
</comment>
<dbReference type="Proteomes" id="UP000722989">
    <property type="component" value="Unassembled WGS sequence"/>
</dbReference>
<dbReference type="Gene3D" id="3.40.50.1820">
    <property type="entry name" value="alpha/beta hydrolase"/>
    <property type="match status" value="1"/>
</dbReference>
<dbReference type="Pfam" id="PF00561">
    <property type="entry name" value="Abhydrolase_1"/>
    <property type="match status" value="1"/>
</dbReference>
<dbReference type="InterPro" id="IPR000639">
    <property type="entry name" value="Epox_hydrolase-like"/>
</dbReference>
<dbReference type="RefSeq" id="WP_167925970.1">
    <property type="nucleotide sequence ID" value="NZ_JAATVY010000009.1"/>
</dbReference>
<dbReference type="GO" id="GO:0016787">
    <property type="term" value="F:hydrolase activity"/>
    <property type="evidence" value="ECO:0007669"/>
    <property type="project" value="UniProtKB-KW"/>
</dbReference>
<evidence type="ECO:0000313" key="4">
    <source>
        <dbReference type="Proteomes" id="UP000722989"/>
    </source>
</evidence>
<organism evidence="3 4">
    <name type="scientific">Planosporangium thailandense</name>
    <dbReference type="NCBI Taxonomy" id="765197"/>
    <lineage>
        <taxon>Bacteria</taxon>
        <taxon>Bacillati</taxon>
        <taxon>Actinomycetota</taxon>
        <taxon>Actinomycetes</taxon>
        <taxon>Micromonosporales</taxon>
        <taxon>Micromonosporaceae</taxon>
        <taxon>Planosporangium</taxon>
    </lineage>
</organism>
<gene>
    <name evidence="3" type="ORF">HC031_15330</name>
</gene>
<feature type="domain" description="AB hydrolase-1" evidence="2">
    <location>
        <begin position="22"/>
        <end position="260"/>
    </location>
</feature>
<accession>A0ABX0XZ55</accession>
<dbReference type="PRINTS" id="PR00412">
    <property type="entry name" value="EPOXHYDRLASE"/>
</dbReference>
<evidence type="ECO:0000256" key="1">
    <source>
        <dbReference type="ARBA" id="ARBA00022801"/>
    </source>
</evidence>
<proteinExistence type="predicted"/>
<keyword evidence="1 3" id="KW-0378">Hydrolase</keyword>
<dbReference type="EMBL" id="JAATVY010000009">
    <property type="protein sequence ID" value="NJC71073.1"/>
    <property type="molecule type" value="Genomic_DNA"/>
</dbReference>
<protein>
    <submittedName>
        <fullName evidence="3">Alpha/beta hydrolase</fullName>
    </submittedName>
</protein>